<evidence type="ECO:0000256" key="1">
    <source>
        <dbReference type="SAM" id="Phobius"/>
    </source>
</evidence>
<keyword evidence="1" id="KW-0812">Transmembrane</keyword>
<dbReference type="AlphaFoldDB" id="A0AAU9DMB2"/>
<gene>
    <name evidence="2" type="ORF">HLVA_17160</name>
</gene>
<organism evidence="2 3">
    <name type="scientific">Haliovirga abyssi</name>
    <dbReference type="NCBI Taxonomy" id="2996794"/>
    <lineage>
        <taxon>Bacteria</taxon>
        <taxon>Fusobacteriati</taxon>
        <taxon>Fusobacteriota</taxon>
        <taxon>Fusobacteriia</taxon>
        <taxon>Fusobacteriales</taxon>
        <taxon>Haliovirgaceae</taxon>
        <taxon>Haliovirga</taxon>
    </lineage>
</organism>
<sequence>MKYNVFDFLRGIQIKSNPNALRDALLVILIIVAFFSLGFMIVNISKFKRKILDKKLYNFLFEFNGITEEEKIIINNMIKKYKIRPKYNILILESVFEKHLEYEIMKIEQSNILSSEKEKKIDKYLELKKKIFYSDIIERVEL</sequence>
<keyword evidence="1" id="KW-1133">Transmembrane helix</keyword>
<dbReference type="RefSeq" id="WP_307903988.1">
    <property type="nucleotide sequence ID" value="NZ_AP027059.1"/>
</dbReference>
<proteinExistence type="predicted"/>
<name>A0AAU9DMB2_9FUSO</name>
<reference evidence="2 3" key="1">
    <citation type="submission" date="2022-11" db="EMBL/GenBank/DDBJ databases">
        <title>Haliovirga abyssi gen. nov., sp. nov., a mesophilic fermentative bacterium isolated from the Iheya North hydrothermal field and the proposal of Haliovirgaceae fam. nov.</title>
        <authorList>
            <person name="Miyazaki U."/>
            <person name="Tame A."/>
            <person name="Miyazaki J."/>
            <person name="Takai K."/>
            <person name="Sawayama S."/>
            <person name="Kitajima M."/>
            <person name="Okamoto A."/>
            <person name="Nakagawa S."/>
        </authorList>
    </citation>
    <scope>NUCLEOTIDE SEQUENCE [LARGE SCALE GENOMIC DNA]</scope>
    <source>
        <strain evidence="2 3">IC12</strain>
    </source>
</reference>
<evidence type="ECO:0000313" key="2">
    <source>
        <dbReference type="EMBL" id="BDU51147.1"/>
    </source>
</evidence>
<dbReference type="EMBL" id="AP027059">
    <property type="protein sequence ID" value="BDU51147.1"/>
    <property type="molecule type" value="Genomic_DNA"/>
</dbReference>
<evidence type="ECO:0000313" key="3">
    <source>
        <dbReference type="Proteomes" id="UP001321582"/>
    </source>
</evidence>
<keyword evidence="1" id="KW-0472">Membrane</keyword>
<feature type="transmembrane region" description="Helical" evidence="1">
    <location>
        <begin position="24"/>
        <end position="45"/>
    </location>
</feature>
<keyword evidence="3" id="KW-1185">Reference proteome</keyword>
<accession>A0AAU9DMB2</accession>
<protein>
    <submittedName>
        <fullName evidence="2">Uncharacterized protein</fullName>
    </submittedName>
</protein>
<dbReference type="KEGG" id="haby:HLVA_17160"/>
<dbReference type="Proteomes" id="UP001321582">
    <property type="component" value="Chromosome"/>
</dbReference>